<organism evidence="2">
    <name type="scientific">Acromyrmex echinatior</name>
    <name type="common">Panamanian leafcutter ant</name>
    <name type="synonym">Acromyrmex octospinosus echinatior</name>
    <dbReference type="NCBI Taxonomy" id="103372"/>
    <lineage>
        <taxon>Eukaryota</taxon>
        <taxon>Metazoa</taxon>
        <taxon>Ecdysozoa</taxon>
        <taxon>Arthropoda</taxon>
        <taxon>Hexapoda</taxon>
        <taxon>Insecta</taxon>
        <taxon>Pterygota</taxon>
        <taxon>Neoptera</taxon>
        <taxon>Endopterygota</taxon>
        <taxon>Hymenoptera</taxon>
        <taxon>Apocrita</taxon>
        <taxon>Aculeata</taxon>
        <taxon>Formicoidea</taxon>
        <taxon>Formicidae</taxon>
        <taxon>Myrmicinae</taxon>
        <taxon>Acromyrmex</taxon>
    </lineage>
</organism>
<proteinExistence type="predicted"/>
<sequence>MYSETLRWYSKNGHGGRCVLRLLTFTKDFLNNGITITGSTTLFKRNKKGISVFYWLQERIVMPVPWRHPWCIEERALSKRLAVQLLNKIFRFGCEPSCPDPFIVMKLFIELDTSSTFLLTVDKWGLSAEMTVLSRNISVPDVVGRADLRNMIRY</sequence>
<dbReference type="InParanoid" id="F4WK83"/>
<gene>
    <name evidence="1" type="ORF">G5I_06133</name>
</gene>
<accession>F4WK83</accession>
<dbReference type="AlphaFoldDB" id="F4WK83"/>
<protein>
    <submittedName>
        <fullName evidence="1">Uncharacterized protein</fullName>
    </submittedName>
</protein>
<evidence type="ECO:0000313" key="2">
    <source>
        <dbReference type="Proteomes" id="UP000007755"/>
    </source>
</evidence>
<keyword evidence="2" id="KW-1185">Reference proteome</keyword>
<evidence type="ECO:0000313" key="1">
    <source>
        <dbReference type="EMBL" id="EGI65386.1"/>
    </source>
</evidence>
<name>F4WK83_ACREC</name>
<dbReference type="Proteomes" id="UP000007755">
    <property type="component" value="Unassembled WGS sequence"/>
</dbReference>
<reference evidence="1" key="1">
    <citation type="submission" date="2011-02" db="EMBL/GenBank/DDBJ databases">
        <title>The genome of the leaf-cutting ant Acromyrmex echinatior suggests key adaptations to social evolution and fungus farming.</title>
        <authorList>
            <person name="Nygaard S."/>
            <person name="Zhang G."/>
        </authorList>
    </citation>
    <scope>NUCLEOTIDE SEQUENCE</scope>
</reference>
<dbReference type="EMBL" id="GL888197">
    <property type="protein sequence ID" value="EGI65386.1"/>
    <property type="molecule type" value="Genomic_DNA"/>
</dbReference>